<feature type="transmembrane region" description="Helical" evidence="12">
    <location>
        <begin position="256"/>
        <end position="275"/>
    </location>
</feature>
<dbReference type="GO" id="GO:0004144">
    <property type="term" value="F:diacylglycerol O-acyltransferase activity"/>
    <property type="evidence" value="ECO:0007669"/>
    <property type="project" value="TreeGrafter"/>
</dbReference>
<feature type="active site" evidence="11">
    <location>
        <position position="486"/>
    </location>
</feature>
<dbReference type="OrthoDB" id="10039049at2759"/>
<dbReference type="EMBL" id="LK934640">
    <property type="protein sequence ID" value="CDU19360.1"/>
    <property type="molecule type" value="Genomic_DNA"/>
</dbReference>
<dbReference type="PANTHER" id="PTHR10408">
    <property type="entry name" value="STEROL O-ACYLTRANSFERASE"/>
    <property type="match status" value="1"/>
</dbReference>
<keyword evidence="6 10" id="KW-0256">Endoplasmic reticulum</keyword>
<dbReference type="OMA" id="QYTYPRT"/>
<gene>
    <name evidence="14" type="ORF">PY17X_1219400</name>
    <name evidence="13" type="ORF">PYYM_1218800</name>
</gene>
<evidence type="ECO:0000256" key="3">
    <source>
        <dbReference type="ARBA" id="ARBA00009010"/>
    </source>
</evidence>
<evidence type="ECO:0000256" key="4">
    <source>
        <dbReference type="ARBA" id="ARBA00022679"/>
    </source>
</evidence>
<keyword evidence="4 10" id="KW-0808">Transferase</keyword>
<comment type="similarity">
    <text evidence="3 10">Belongs to the membrane-bound acyltransferase family. Sterol o-acyltransferase subfamily.</text>
</comment>
<reference evidence="14" key="2">
    <citation type="submission" date="2014-05" db="EMBL/GenBank/DDBJ databases">
        <authorList>
            <person name="Aslett M.A."/>
            <person name="De Silva N."/>
        </authorList>
    </citation>
    <scope>NUCLEOTIDE SEQUENCE</scope>
    <source>
        <strain evidence="14">17X</strain>
    </source>
</reference>
<keyword evidence="8 10" id="KW-0472">Membrane</keyword>
<evidence type="ECO:0000313" key="13">
    <source>
        <dbReference type="EMBL" id="CDU19360.1"/>
    </source>
</evidence>
<dbReference type="AlphaFoldDB" id="A0A077Y7H7"/>
<feature type="transmembrane region" description="Helical" evidence="12">
    <location>
        <begin position="530"/>
        <end position="551"/>
    </location>
</feature>
<reference evidence="13" key="3">
    <citation type="submission" date="2014-05" db="EMBL/GenBank/DDBJ databases">
        <authorList>
            <person name="Aslett A.Martin."/>
            <person name="De Silva Nishadi"/>
        </authorList>
    </citation>
    <scope>NUCLEOTIDE SEQUENCE</scope>
    <source>
        <strain evidence="13">YM</strain>
    </source>
</reference>
<keyword evidence="5 12" id="KW-0812">Transmembrane</keyword>
<feature type="transmembrane region" description="Helical" evidence="12">
    <location>
        <begin position="394"/>
        <end position="413"/>
    </location>
</feature>
<dbReference type="VEuPathDB" id="PlasmoDB:PY01256"/>
<dbReference type="PANTHER" id="PTHR10408:SF7">
    <property type="entry name" value="DIACYLGLYCEROL O-ACYLTRANSFERASE 1"/>
    <property type="match status" value="1"/>
</dbReference>
<dbReference type="GeneID" id="3801533"/>
<dbReference type="Pfam" id="PF03062">
    <property type="entry name" value="MBOAT"/>
    <property type="match status" value="1"/>
</dbReference>
<dbReference type="VEuPathDB" id="PlasmoDB:PYYM_1218800"/>
<dbReference type="VEuPathDB" id="PlasmoDB:Py17XNL_001205059"/>
<organism evidence="13 16">
    <name type="scientific">Plasmodium yoelii</name>
    <dbReference type="NCBI Taxonomy" id="5861"/>
    <lineage>
        <taxon>Eukaryota</taxon>
        <taxon>Sar</taxon>
        <taxon>Alveolata</taxon>
        <taxon>Apicomplexa</taxon>
        <taxon>Aconoidasida</taxon>
        <taxon>Haemosporida</taxon>
        <taxon>Plasmodiidae</taxon>
        <taxon>Plasmodium</taxon>
        <taxon>Plasmodium (Vinckeia)</taxon>
    </lineage>
</organism>
<evidence type="ECO:0000313" key="15">
    <source>
        <dbReference type="Proteomes" id="UP000072874"/>
    </source>
</evidence>
<sequence length="560" mass="67410">MNDENDKIKKYIGRPLFENLHKKKQISLLSHKLLDINLKGFFNLFLIIIIIINFRILLENIKKYGFNSIPIPSRYYIIKNLPILICFICLHISIVFSWIIERYFIFWICKYVFPKSEKITKIFIKDNFNIEKTSNNKFSDSEFSKNGKILDNIIEESINNHGNNKNNEKNNNVHKRIKKNDQDCVNKLEENDIGTNSSNSLDKINTEQAKFSENDQCRINEWKYVNFSIFLLRCINSMFMLIFPYIMVMYYETEPILSSILLTISIVWFFKTYSFHHVCYDTRKLYIEGINLNAIDDSLVDINYIKSYPYCLKFKNYYTYIFMPTMCFQYTYPRTEKINWRVVFKNMAEAIILMLVINIITNEYIFIIIEQTFKMKEFKSPNLTIKAIHIIDRMLKISILTIYIWILGFFVLFHNWCNILAEITKFGDRLFYKDWWNASSFGEYWRKWNLPVYYFVYRHVNRPLIYYGVSRKLSMIIIFIISALLHEYLVTIPLKIKFSGYIFFFFAGQIPLMHLTNSDYFKKHKNIGNIFFWIVFCIIGQPLILFIYYYLWAHKKFALS</sequence>
<evidence type="ECO:0000256" key="5">
    <source>
        <dbReference type="ARBA" id="ARBA00022692"/>
    </source>
</evidence>
<dbReference type="VEuPathDB" id="PlasmoDB:PY17X_1219400"/>
<feature type="transmembrane region" description="Helical" evidence="12">
    <location>
        <begin position="464"/>
        <end position="486"/>
    </location>
</feature>
<accession>A0A077Y7H7</accession>
<comment type="subcellular location">
    <subcellularLocation>
        <location evidence="1 10">Endoplasmic reticulum membrane</location>
        <topology evidence="1 10">Multi-pass membrane protein</topology>
    </subcellularLocation>
</comment>
<protein>
    <recommendedName>
        <fullName evidence="10">O-acyltransferase</fullName>
    </recommendedName>
</protein>
<dbReference type="GO" id="GO:0019432">
    <property type="term" value="P:triglyceride biosynthetic process"/>
    <property type="evidence" value="ECO:0007669"/>
    <property type="project" value="TreeGrafter"/>
</dbReference>
<comment type="pathway">
    <text evidence="2">Lipid metabolism.</text>
</comment>
<reference evidence="14" key="4">
    <citation type="submission" date="2019-05" db="EMBL/GenBank/DDBJ databases">
        <authorList>
            <consortium name="Pathogen Informatics"/>
        </authorList>
    </citation>
    <scope>NUCLEOTIDE SEQUENCE</scope>
    <source>
        <strain evidence="14">17X</strain>
    </source>
</reference>
<reference evidence="15 16" key="1">
    <citation type="journal article" date="2014" name="BMC Biol.">
        <title>A comprehensive evaluation of rodent malaria parasite genomes and gene expression.</title>
        <authorList>
            <person name="Otto T.D."/>
            <person name="Bohme U."/>
            <person name="Jackson A.P."/>
            <person name="Hunt M."/>
            <person name="Franke-Fayard B."/>
            <person name="Hoeijmakers W.A."/>
            <person name="Religa A.A."/>
            <person name="Robertson L."/>
            <person name="Sanders M."/>
            <person name="Ogun S.A."/>
            <person name="Cunningham D."/>
            <person name="Erhart A."/>
            <person name="Billker O."/>
            <person name="Khan S.M."/>
            <person name="Stunnenberg H.G."/>
            <person name="Langhorne J."/>
            <person name="Holder A.A."/>
            <person name="Waters A.P."/>
            <person name="Newbold C.I."/>
            <person name="Pain A."/>
            <person name="Berriman M."/>
            <person name="Janse C.J."/>
        </authorList>
    </citation>
    <scope>NUCLEOTIDE SEQUENCE [LARGE SCALE GENOMIC DNA]</scope>
    <source>
        <strain evidence="14 15">17X</strain>
        <strain evidence="13 16">YM</strain>
    </source>
</reference>
<feature type="transmembrane region" description="Helical" evidence="12">
    <location>
        <begin position="316"/>
        <end position="332"/>
    </location>
</feature>
<dbReference type="RefSeq" id="XP_728984.1">
    <property type="nucleotide sequence ID" value="XM_723891.1"/>
</dbReference>
<evidence type="ECO:0000313" key="16">
    <source>
        <dbReference type="Proteomes" id="UP000072904"/>
    </source>
</evidence>
<feature type="transmembrane region" description="Helical" evidence="12">
    <location>
        <begin position="78"/>
        <end position="100"/>
    </location>
</feature>
<feature type="transmembrane region" description="Helical" evidence="12">
    <location>
        <begin position="40"/>
        <end position="58"/>
    </location>
</feature>
<evidence type="ECO:0000256" key="11">
    <source>
        <dbReference type="PIRSR" id="PIRSR000439-1"/>
    </source>
</evidence>
<dbReference type="KEGG" id="pyo:PY17X_1219400"/>
<dbReference type="PIRSF" id="PIRSF000439">
    <property type="entry name" value="Oat_ACAT_DAG_ARE"/>
    <property type="match status" value="1"/>
</dbReference>
<evidence type="ECO:0000256" key="10">
    <source>
        <dbReference type="PIRNR" id="PIRNR000439"/>
    </source>
</evidence>
<evidence type="ECO:0000256" key="8">
    <source>
        <dbReference type="ARBA" id="ARBA00023136"/>
    </source>
</evidence>
<name>A0A077Y7H7_PLAYE</name>
<keyword evidence="9 10" id="KW-0012">Acyltransferase</keyword>
<feature type="transmembrane region" description="Helical" evidence="12">
    <location>
        <begin position="352"/>
        <end position="373"/>
    </location>
</feature>
<dbReference type="InterPro" id="IPR014371">
    <property type="entry name" value="Oat_ACAT_DAG_ARE"/>
</dbReference>
<evidence type="ECO:0000313" key="14">
    <source>
        <dbReference type="EMBL" id="VTZ79995.1"/>
    </source>
</evidence>
<evidence type="ECO:0000256" key="6">
    <source>
        <dbReference type="ARBA" id="ARBA00022824"/>
    </source>
</evidence>
<dbReference type="EMBL" id="LM993666">
    <property type="protein sequence ID" value="VTZ79995.1"/>
    <property type="molecule type" value="Genomic_DNA"/>
</dbReference>
<evidence type="ECO:0000256" key="7">
    <source>
        <dbReference type="ARBA" id="ARBA00022989"/>
    </source>
</evidence>
<feature type="transmembrane region" description="Helical" evidence="12">
    <location>
        <begin position="498"/>
        <end position="515"/>
    </location>
</feature>
<proteinExistence type="inferred from homology"/>
<evidence type="ECO:0000256" key="1">
    <source>
        <dbReference type="ARBA" id="ARBA00004477"/>
    </source>
</evidence>
<evidence type="ECO:0000256" key="9">
    <source>
        <dbReference type="ARBA" id="ARBA00023315"/>
    </source>
</evidence>
<feature type="transmembrane region" description="Helical" evidence="12">
    <location>
        <begin position="230"/>
        <end position="250"/>
    </location>
</feature>
<dbReference type="Proteomes" id="UP000072874">
    <property type="component" value="Chromosome 12"/>
</dbReference>
<dbReference type="Proteomes" id="UP000072904">
    <property type="component" value="Chromosome 12"/>
</dbReference>
<keyword evidence="7 12" id="KW-1133">Transmembrane helix</keyword>
<dbReference type="GO" id="GO:0005789">
    <property type="term" value="C:endoplasmic reticulum membrane"/>
    <property type="evidence" value="ECO:0007669"/>
    <property type="project" value="UniProtKB-SubCell"/>
</dbReference>
<evidence type="ECO:0000256" key="2">
    <source>
        <dbReference type="ARBA" id="ARBA00005189"/>
    </source>
</evidence>
<dbReference type="InterPro" id="IPR004299">
    <property type="entry name" value="MBOAT_fam"/>
</dbReference>
<evidence type="ECO:0000256" key="12">
    <source>
        <dbReference type="SAM" id="Phobius"/>
    </source>
</evidence>